<proteinExistence type="predicted"/>
<name>A0A7Y8GHS2_9PSED</name>
<dbReference type="InterPro" id="IPR027417">
    <property type="entry name" value="P-loop_NTPase"/>
</dbReference>
<dbReference type="AlphaFoldDB" id="A0A7Y8GHS2"/>
<dbReference type="Proteomes" id="UP000561369">
    <property type="component" value="Unassembled WGS sequence"/>
</dbReference>
<gene>
    <name evidence="1" type="ORF">HX810_23135</name>
</gene>
<dbReference type="SUPFAM" id="SSF52540">
    <property type="entry name" value="P-loop containing nucleoside triphosphate hydrolases"/>
    <property type="match status" value="1"/>
</dbReference>
<dbReference type="RefSeq" id="WP_083221724.1">
    <property type="nucleotide sequence ID" value="NZ_JACAQV010000024.1"/>
</dbReference>
<dbReference type="EMBL" id="JACAQV010000024">
    <property type="protein sequence ID" value="NWF10577.1"/>
    <property type="molecule type" value="Genomic_DNA"/>
</dbReference>
<comment type="caution">
    <text evidence="1">The sequence shown here is derived from an EMBL/GenBank/DDBJ whole genome shotgun (WGS) entry which is preliminary data.</text>
</comment>
<organism evidence="1 2">
    <name type="scientific">Pseudomonas salomonii</name>
    <dbReference type="NCBI Taxonomy" id="191391"/>
    <lineage>
        <taxon>Bacteria</taxon>
        <taxon>Pseudomonadati</taxon>
        <taxon>Pseudomonadota</taxon>
        <taxon>Gammaproteobacteria</taxon>
        <taxon>Pseudomonadales</taxon>
        <taxon>Pseudomonadaceae</taxon>
        <taxon>Pseudomonas</taxon>
    </lineage>
</organism>
<evidence type="ECO:0008006" key="3">
    <source>
        <dbReference type="Google" id="ProtNLM"/>
    </source>
</evidence>
<accession>A0A7Y8GHS2</accession>
<evidence type="ECO:0000313" key="1">
    <source>
        <dbReference type="EMBL" id="NWF10577.1"/>
    </source>
</evidence>
<dbReference type="Gene3D" id="3.40.50.300">
    <property type="entry name" value="P-loop containing nucleotide triphosphate hydrolases"/>
    <property type="match status" value="1"/>
</dbReference>
<evidence type="ECO:0000313" key="2">
    <source>
        <dbReference type="Proteomes" id="UP000561369"/>
    </source>
</evidence>
<reference evidence="1 2" key="1">
    <citation type="submission" date="2020-04" db="EMBL/GenBank/DDBJ databases">
        <title>Molecular characterization of pseudomonads from Agaricus bisporus reveal novel blotch 2 pathogens in Western Europe.</title>
        <authorList>
            <person name="Taparia T."/>
            <person name="Krijger M."/>
            <person name="Haynes E."/>
            <person name="Elpinstone J.G."/>
            <person name="Noble R."/>
            <person name="Van Der Wolf J."/>
        </authorList>
    </citation>
    <scope>NUCLEOTIDE SEQUENCE [LARGE SCALE GENOMIC DNA]</scope>
    <source>
        <strain evidence="1 2">IPO3765</strain>
    </source>
</reference>
<protein>
    <recommendedName>
        <fullName evidence="3">AAA domain-containing protein</fullName>
    </recommendedName>
</protein>
<sequence>MNPIRVEFKENVKDTLYRQAGGRCSIPRCTNPTMGPYYNIKGSINLGMACHIFSASEKGPRGRGGMDNDFIGSERNGLWCCSLHGTLIDKANGKDYPAAELFAWKALAEARILKQMIDKPSPPGWVDSIESVKFSNSKVPPSAKLSRNTIIFGDNATGKSSLVEAAGAVSNSRHGERFKGIREVRKEGQRPAEFTARVTYSTVDILSKKVDIKICGETLTRFENDVPCLLPPGDISVIVCSSRNTLMVRGEDHIDFLSRYLDVDKSALMAIIGLGGGPLLEGDLRFRHACKLSEESEDEYVEIYKENNEPYMELEFRHLHEEYWLSFDCLSGSEKGKLLAGLLITKAKEVSKQRLTLLLIDGVISTLDKQNFEKLLQTLSATSFQTVIVLPPYRESDVIEFDGSTFKLKESDYLKSWKLVILERPPRETTKI</sequence>